<gene>
    <name evidence="10" type="primary">engB</name>
    <name evidence="12" type="ORF">HPE56_12080</name>
</gene>
<evidence type="ECO:0000256" key="9">
    <source>
        <dbReference type="ARBA" id="ARBA00023306"/>
    </source>
</evidence>
<dbReference type="PANTHER" id="PTHR11649">
    <property type="entry name" value="MSS1/TRME-RELATED GTP-BINDING PROTEIN"/>
    <property type="match status" value="1"/>
</dbReference>
<comment type="function">
    <text evidence="10">Necessary for normal cell division and for the maintenance of normal septation.</text>
</comment>
<dbReference type="InterPro" id="IPR019987">
    <property type="entry name" value="GTP-bd_ribosome_bio_YsxC"/>
</dbReference>
<evidence type="ECO:0000259" key="11">
    <source>
        <dbReference type="PROSITE" id="PS51706"/>
    </source>
</evidence>
<keyword evidence="6" id="KW-0460">Magnesium</keyword>
<dbReference type="Gene3D" id="3.40.50.300">
    <property type="entry name" value="P-loop containing nucleotide triphosphate hydrolases"/>
    <property type="match status" value="1"/>
</dbReference>
<evidence type="ECO:0000256" key="1">
    <source>
        <dbReference type="ARBA" id="ARBA00001946"/>
    </source>
</evidence>
<evidence type="ECO:0000313" key="13">
    <source>
        <dbReference type="Proteomes" id="UP001166021"/>
    </source>
</evidence>
<keyword evidence="5 10" id="KW-0547">Nucleotide-binding</keyword>
<keyword evidence="3 10" id="KW-0132">Cell division</keyword>
<dbReference type="Pfam" id="PF01926">
    <property type="entry name" value="MMR_HSR1"/>
    <property type="match status" value="1"/>
</dbReference>
<keyword evidence="9 10" id="KW-0131">Cell cycle</keyword>
<keyword evidence="4" id="KW-0479">Metal-binding</keyword>
<evidence type="ECO:0000256" key="5">
    <source>
        <dbReference type="ARBA" id="ARBA00022741"/>
    </source>
</evidence>
<evidence type="ECO:0000256" key="3">
    <source>
        <dbReference type="ARBA" id="ARBA00022618"/>
    </source>
</evidence>
<dbReference type="InterPro" id="IPR006073">
    <property type="entry name" value="GTP-bd"/>
</dbReference>
<dbReference type="Proteomes" id="UP001166021">
    <property type="component" value="Unassembled WGS sequence"/>
</dbReference>
<dbReference type="PANTHER" id="PTHR11649:SF13">
    <property type="entry name" value="ENGB-TYPE G DOMAIN-CONTAINING PROTEIN"/>
    <property type="match status" value="1"/>
</dbReference>
<evidence type="ECO:0000256" key="8">
    <source>
        <dbReference type="ARBA" id="ARBA00023210"/>
    </source>
</evidence>
<comment type="cofactor">
    <cofactor evidence="1">
        <name>Mg(2+)</name>
        <dbReference type="ChEBI" id="CHEBI:18420"/>
    </cofactor>
</comment>
<dbReference type="HAMAP" id="MF_00321">
    <property type="entry name" value="GTPase_EngB"/>
    <property type="match status" value="1"/>
</dbReference>
<proteinExistence type="inferred from homology"/>
<dbReference type="NCBIfam" id="TIGR03598">
    <property type="entry name" value="GTPase_YsxC"/>
    <property type="match status" value="1"/>
</dbReference>
<organism evidence="12 13">
    <name type="scientific">Maribacter aquimaris</name>
    <dbReference type="NCBI Taxonomy" id="2737171"/>
    <lineage>
        <taxon>Bacteria</taxon>
        <taxon>Pseudomonadati</taxon>
        <taxon>Bacteroidota</taxon>
        <taxon>Flavobacteriia</taxon>
        <taxon>Flavobacteriales</taxon>
        <taxon>Flavobacteriaceae</taxon>
        <taxon>Maribacter</taxon>
    </lineage>
</organism>
<dbReference type="SUPFAM" id="SSF52540">
    <property type="entry name" value="P-loop containing nucleoside triphosphate hydrolases"/>
    <property type="match status" value="1"/>
</dbReference>
<dbReference type="PROSITE" id="PS51706">
    <property type="entry name" value="G_ENGB"/>
    <property type="match status" value="1"/>
</dbReference>
<name>A0ABR7V3L7_9FLAO</name>
<feature type="domain" description="EngB-type G" evidence="11">
    <location>
        <begin position="22"/>
        <end position="198"/>
    </location>
</feature>
<keyword evidence="7 10" id="KW-0342">GTP-binding</keyword>
<evidence type="ECO:0000256" key="7">
    <source>
        <dbReference type="ARBA" id="ARBA00023134"/>
    </source>
</evidence>
<dbReference type="CDD" id="cd01876">
    <property type="entry name" value="YihA_EngB"/>
    <property type="match status" value="1"/>
</dbReference>
<comment type="similarity">
    <text evidence="2 10">Belongs to the TRAFAC class TrmE-Era-EngA-EngB-Septin-like GTPase superfamily. EngB GTPase family.</text>
</comment>
<evidence type="ECO:0000256" key="4">
    <source>
        <dbReference type="ARBA" id="ARBA00022723"/>
    </source>
</evidence>
<keyword evidence="13" id="KW-1185">Reference proteome</keyword>
<evidence type="ECO:0000256" key="2">
    <source>
        <dbReference type="ARBA" id="ARBA00009638"/>
    </source>
</evidence>
<protein>
    <recommendedName>
        <fullName evidence="10">Probable GTP-binding protein EngB</fullName>
    </recommendedName>
</protein>
<dbReference type="RefSeq" id="WP_188244015.1">
    <property type="nucleotide sequence ID" value="NZ_JABTCF010000007.1"/>
</dbReference>
<dbReference type="EMBL" id="JABTCF010000007">
    <property type="protein sequence ID" value="MBD0778534.1"/>
    <property type="molecule type" value="Genomic_DNA"/>
</dbReference>
<dbReference type="InterPro" id="IPR030393">
    <property type="entry name" value="G_ENGB_dom"/>
</dbReference>
<reference evidence="12" key="1">
    <citation type="submission" date="2020-05" db="EMBL/GenBank/DDBJ databases">
        <title>The draft genome sequence of Maribacter sp. ANRC-HE7.</title>
        <authorList>
            <person name="Mu L."/>
        </authorList>
    </citation>
    <scope>NUCLEOTIDE SEQUENCE</scope>
    <source>
        <strain evidence="12">ANRC-HE7</strain>
    </source>
</reference>
<dbReference type="InterPro" id="IPR027417">
    <property type="entry name" value="P-loop_NTPase"/>
</dbReference>
<sequence>MKIKSADFVMSNSDVAKCPNEPLPEYAFIGRSNVGKSSLINMLTERKSLAKTSGRPGKTQLINHFKINGNWFLVDLPGYGYARVSKRDKKTFQKYITDYFLKREQLVSAFVLVDIRHSPQNIDMEFMEYLGENMVPFSIVFTKADKLKPAIIEKNVANYLKELMAGAWEEAPNHFVTSSSKNIGRDELLIYIDEINQQYFKENK</sequence>
<accession>A0ABR7V3L7</accession>
<evidence type="ECO:0000313" key="12">
    <source>
        <dbReference type="EMBL" id="MBD0778534.1"/>
    </source>
</evidence>
<comment type="caution">
    <text evidence="12">The sequence shown here is derived from an EMBL/GenBank/DDBJ whole genome shotgun (WGS) entry which is preliminary data.</text>
</comment>
<evidence type="ECO:0000256" key="10">
    <source>
        <dbReference type="HAMAP-Rule" id="MF_00321"/>
    </source>
</evidence>
<evidence type="ECO:0000256" key="6">
    <source>
        <dbReference type="ARBA" id="ARBA00022842"/>
    </source>
</evidence>
<keyword evidence="8 10" id="KW-0717">Septation</keyword>